<protein>
    <submittedName>
        <fullName evidence="1">Uncharacterized protein</fullName>
    </submittedName>
</protein>
<dbReference type="EMBL" id="HBKQ01044677">
    <property type="protein sequence ID" value="CAE2268985.1"/>
    <property type="molecule type" value="Transcribed_RNA"/>
</dbReference>
<accession>A0A7S4N6F7</accession>
<dbReference type="AlphaFoldDB" id="A0A7S4N6F7"/>
<name>A0A7S4N6F7_9STRA</name>
<sequence>MGTLPDKEMAAVAKIMIVDCALSPLKMDQMQAVLDVWTRTSPTASYPTTLPPTLAPTSHMLSTVCHTLIPLEQNTEVIFVLFWTNIMNLSQMANVIYIAPM</sequence>
<organism evidence="1">
    <name type="scientific">Odontella aurita</name>
    <dbReference type="NCBI Taxonomy" id="265563"/>
    <lineage>
        <taxon>Eukaryota</taxon>
        <taxon>Sar</taxon>
        <taxon>Stramenopiles</taxon>
        <taxon>Ochrophyta</taxon>
        <taxon>Bacillariophyta</taxon>
        <taxon>Mediophyceae</taxon>
        <taxon>Biddulphiophycidae</taxon>
        <taxon>Eupodiscales</taxon>
        <taxon>Odontellaceae</taxon>
        <taxon>Odontella</taxon>
    </lineage>
</organism>
<proteinExistence type="predicted"/>
<reference evidence="1" key="1">
    <citation type="submission" date="2021-01" db="EMBL/GenBank/DDBJ databases">
        <authorList>
            <person name="Corre E."/>
            <person name="Pelletier E."/>
            <person name="Niang G."/>
            <person name="Scheremetjew M."/>
            <person name="Finn R."/>
            <person name="Kale V."/>
            <person name="Holt S."/>
            <person name="Cochrane G."/>
            <person name="Meng A."/>
            <person name="Brown T."/>
            <person name="Cohen L."/>
        </authorList>
    </citation>
    <scope>NUCLEOTIDE SEQUENCE</scope>
    <source>
        <strain evidence="1">Isolate 1302-5</strain>
    </source>
</reference>
<gene>
    <name evidence="1" type="ORF">OAUR00152_LOCUS30792</name>
</gene>
<evidence type="ECO:0000313" key="1">
    <source>
        <dbReference type="EMBL" id="CAE2268985.1"/>
    </source>
</evidence>